<dbReference type="InterPro" id="IPR029475">
    <property type="entry name" value="DUF6807"/>
</dbReference>
<dbReference type="PATRIC" id="fig|69370.6.peg.3298"/>
<organism evidence="1 2">
    <name type="scientific">Microbacterium trichothecenolyticum</name>
    <name type="common">Aureobacterium trichothecenolyticum</name>
    <dbReference type="NCBI Taxonomy" id="69370"/>
    <lineage>
        <taxon>Bacteria</taxon>
        <taxon>Bacillati</taxon>
        <taxon>Actinomycetota</taxon>
        <taxon>Actinomycetes</taxon>
        <taxon>Micrococcales</taxon>
        <taxon>Microbacteriaceae</taxon>
        <taxon>Microbacterium</taxon>
    </lineage>
</organism>
<dbReference type="OrthoDB" id="9812981at2"/>
<accession>A0A0M2H2H8</accession>
<gene>
    <name evidence="1" type="ORF">RS82_03238</name>
</gene>
<keyword evidence="2" id="KW-1185">Reference proteome</keyword>
<dbReference type="EMBL" id="JYJA01000039">
    <property type="protein sequence ID" value="KJL40622.1"/>
    <property type="molecule type" value="Genomic_DNA"/>
</dbReference>
<comment type="caution">
    <text evidence="1">The sequence shown here is derived from an EMBL/GenBank/DDBJ whole genome shotgun (WGS) entry which is preliminary data.</text>
</comment>
<sequence length="304" mass="33134">MSALRITHAVGSSVTVRDGDVDLFTYVYQPDTVALESPKPYVHPIRTRRGDVVSLFRPHDHVWHKGIAWALPVVGDENFWGGPTYVHGQFYVQLPNNGVQQHEGELELEAGDRATIAHDLRWITEAGGVLFAEQRTLTALIVSDDAWALTFDTRLRNVSGAPIAIGSPTTRGRENAGYGGLFWRGPRSFTDGTLVAPGISGSGDDVRGARFEWMGFVGRHDDVDATSLVLMLDDSANPHHPPQWFARSEEFAALNPAPFFSEEVVVAPAETVRFRYAVGIADGGADAAEPLADVLRGILQPVLV</sequence>
<dbReference type="AlphaFoldDB" id="A0A0M2H2H8"/>
<dbReference type="Proteomes" id="UP000034098">
    <property type="component" value="Unassembled WGS sequence"/>
</dbReference>
<protein>
    <recommendedName>
        <fullName evidence="3">Methane monooxygenase PmoA-like</fullName>
    </recommendedName>
</protein>
<dbReference type="RefSeq" id="WP_045301252.1">
    <property type="nucleotide sequence ID" value="NZ_JYJA01000039.1"/>
</dbReference>
<reference evidence="1 2" key="1">
    <citation type="submission" date="2015-02" db="EMBL/GenBank/DDBJ databases">
        <title>Draft genome sequences of ten Microbacterium spp. with emphasis on heavy metal contaminated environments.</title>
        <authorList>
            <person name="Corretto E."/>
        </authorList>
    </citation>
    <scope>NUCLEOTIDE SEQUENCE [LARGE SCALE GENOMIC DNA]</scope>
    <source>
        <strain evidence="1 2">DSM 8608</strain>
    </source>
</reference>
<evidence type="ECO:0008006" key="3">
    <source>
        <dbReference type="Google" id="ProtNLM"/>
    </source>
</evidence>
<evidence type="ECO:0000313" key="1">
    <source>
        <dbReference type="EMBL" id="KJL40622.1"/>
    </source>
</evidence>
<evidence type="ECO:0000313" key="2">
    <source>
        <dbReference type="Proteomes" id="UP000034098"/>
    </source>
</evidence>
<name>A0A0M2H2H8_MICTR</name>
<proteinExistence type="predicted"/>
<dbReference type="Pfam" id="PF14100">
    <property type="entry name" value="DUF6807"/>
    <property type="match status" value="1"/>
</dbReference>